<gene>
    <name evidence="5" type="ORF">HXX76_009944</name>
</gene>
<keyword evidence="6" id="KW-1185">Reference proteome</keyword>
<dbReference type="PIRSF" id="PIRSF005962">
    <property type="entry name" value="Pept_M20D_amidohydro"/>
    <property type="match status" value="1"/>
</dbReference>
<evidence type="ECO:0000256" key="3">
    <source>
        <dbReference type="PIRSR" id="PIRSR005962-1"/>
    </source>
</evidence>
<keyword evidence="3" id="KW-0479">Metal-binding</keyword>
<feature type="binding site" evidence="3">
    <location>
        <position position="101"/>
    </location>
    <ligand>
        <name>Mn(2+)</name>
        <dbReference type="ChEBI" id="CHEBI:29035"/>
        <label>2</label>
    </ligand>
</feature>
<dbReference type="Pfam" id="PF07687">
    <property type="entry name" value="M20_dimer"/>
    <property type="match status" value="1"/>
</dbReference>
<keyword evidence="2" id="KW-0378">Hydrolase</keyword>
<dbReference type="GO" id="GO:0005783">
    <property type="term" value="C:endoplasmic reticulum"/>
    <property type="evidence" value="ECO:0007669"/>
    <property type="project" value="TreeGrafter"/>
</dbReference>
<dbReference type="EMBL" id="JAEHOC010000027">
    <property type="protein sequence ID" value="KAG2430419.1"/>
    <property type="molecule type" value="Genomic_DNA"/>
</dbReference>
<feature type="binding site" evidence="3">
    <location>
        <position position="386"/>
    </location>
    <ligand>
        <name>Mn(2+)</name>
        <dbReference type="ChEBI" id="CHEBI:29035"/>
        <label>2</label>
    </ligand>
</feature>
<feature type="domain" description="Peptidase M20 dimerisation" evidence="4">
    <location>
        <begin position="185"/>
        <end position="280"/>
    </location>
</feature>
<dbReference type="Gene3D" id="3.30.70.360">
    <property type="match status" value="1"/>
</dbReference>
<feature type="binding site" evidence="3">
    <location>
        <position position="103"/>
    </location>
    <ligand>
        <name>Mn(2+)</name>
        <dbReference type="ChEBI" id="CHEBI:29035"/>
        <label>2</label>
    </ligand>
</feature>
<accession>A0A835SNS0</accession>
<feature type="binding site" evidence="3">
    <location>
        <position position="137"/>
    </location>
    <ligand>
        <name>Mn(2+)</name>
        <dbReference type="ChEBI" id="CHEBI:29035"/>
        <label>2</label>
    </ligand>
</feature>
<dbReference type="InterPro" id="IPR036264">
    <property type="entry name" value="Bact_exopeptidase_dim_dom"/>
</dbReference>
<dbReference type="InterPro" id="IPR017439">
    <property type="entry name" value="Amidohydrolase"/>
</dbReference>
<dbReference type="Pfam" id="PF01546">
    <property type="entry name" value="Peptidase_M20"/>
    <property type="match status" value="1"/>
</dbReference>
<dbReference type="OrthoDB" id="6119954at2759"/>
<keyword evidence="3" id="KW-0464">Manganese</keyword>
<dbReference type="FunFam" id="3.30.70.360:FF:000001">
    <property type="entry name" value="N-acetyldiaminopimelate deacetylase"/>
    <property type="match status" value="1"/>
</dbReference>
<protein>
    <recommendedName>
        <fullName evidence="4">Peptidase M20 dimerisation domain-containing protein</fullName>
    </recommendedName>
</protein>
<dbReference type="InterPro" id="IPR011650">
    <property type="entry name" value="Peptidase_M20_dimer"/>
</dbReference>
<evidence type="ECO:0000256" key="1">
    <source>
        <dbReference type="ARBA" id="ARBA00006153"/>
    </source>
</evidence>
<dbReference type="GO" id="GO:0009850">
    <property type="term" value="P:auxin metabolic process"/>
    <property type="evidence" value="ECO:0007669"/>
    <property type="project" value="TreeGrafter"/>
</dbReference>
<dbReference type="Proteomes" id="UP000650467">
    <property type="component" value="Unassembled WGS sequence"/>
</dbReference>
<comment type="caution">
    <text evidence="5">The sequence shown here is derived from an EMBL/GenBank/DDBJ whole genome shotgun (WGS) entry which is preliminary data.</text>
</comment>
<comment type="similarity">
    <text evidence="1">Belongs to the peptidase M20 family.</text>
</comment>
<dbReference type="Gene3D" id="3.40.630.10">
    <property type="entry name" value="Zn peptidases"/>
    <property type="match status" value="1"/>
</dbReference>
<organism evidence="5 6">
    <name type="scientific">Chlamydomonas incerta</name>
    <dbReference type="NCBI Taxonomy" id="51695"/>
    <lineage>
        <taxon>Eukaryota</taxon>
        <taxon>Viridiplantae</taxon>
        <taxon>Chlorophyta</taxon>
        <taxon>core chlorophytes</taxon>
        <taxon>Chlorophyceae</taxon>
        <taxon>CS clade</taxon>
        <taxon>Chlamydomonadales</taxon>
        <taxon>Chlamydomonadaceae</taxon>
        <taxon>Chlamydomonas</taxon>
    </lineage>
</organism>
<dbReference type="SUPFAM" id="SSF53187">
    <property type="entry name" value="Zn-dependent exopeptidases"/>
    <property type="match status" value="1"/>
</dbReference>
<reference evidence="5" key="1">
    <citation type="journal article" date="2020" name="bioRxiv">
        <title>Comparative genomics of Chlamydomonas.</title>
        <authorList>
            <person name="Craig R.J."/>
            <person name="Hasan A.R."/>
            <person name="Ness R.W."/>
            <person name="Keightley P.D."/>
        </authorList>
    </citation>
    <scope>NUCLEOTIDE SEQUENCE</scope>
    <source>
        <strain evidence="5">SAG 7.73</strain>
    </source>
</reference>
<dbReference type="AlphaFoldDB" id="A0A835SNS0"/>
<sequence length="446" mass="46165">MEELRRWRRELHTMPELFFQEHNTSAYVRAQLDALGIPYTYPLGQTGIKAGPIGGAGSDAGDTATPLPTIALRADMDGLPITEEHAHLPYASRAPGRMHACGHDSHMAMLLGAAKLLKAREASLQGRVVLLFQPAEEGMGGARELIREGALTGVGAIHGLHVWPDMPSGTIGTRPGTIMAASDRFVFSVRGLGGHGALPHTTRDPVVAAAAVVMALQTLVSRETAPVDAAVVTVSRFNTGAGAANVIPESVELQGTVRALTHATFDRLHRRLEEVAAGVAAAYGCSVGNVSWSAVPYPPTVNEARMAELVLDVAEELVGAEAAAEAVAAGGRAGAGGGGDGSRRVRVVEPSLAAEDFSFYGDVVPQAAFTFLGIGDPDKGTDAGLHTPRFQVDEDQMPLGAALHAAVAVRWLQDRAAAAAQVAAEVGKQPAPAAATAGAAAGHEDL</sequence>
<evidence type="ECO:0000259" key="4">
    <source>
        <dbReference type="Pfam" id="PF07687"/>
    </source>
</evidence>
<dbReference type="NCBIfam" id="TIGR01891">
    <property type="entry name" value="amidohydrolases"/>
    <property type="match status" value="1"/>
</dbReference>
<feature type="binding site" evidence="3">
    <location>
        <position position="161"/>
    </location>
    <ligand>
        <name>Mn(2+)</name>
        <dbReference type="ChEBI" id="CHEBI:29035"/>
        <label>2</label>
    </ligand>
</feature>
<name>A0A835SNS0_CHLIN</name>
<evidence type="ECO:0000313" key="5">
    <source>
        <dbReference type="EMBL" id="KAG2430419.1"/>
    </source>
</evidence>
<dbReference type="PANTHER" id="PTHR11014:SF63">
    <property type="entry name" value="METALLOPEPTIDASE, PUTATIVE (AFU_ORTHOLOGUE AFUA_6G09600)-RELATED"/>
    <property type="match status" value="1"/>
</dbReference>
<dbReference type="InterPro" id="IPR002933">
    <property type="entry name" value="Peptidase_M20"/>
</dbReference>
<evidence type="ECO:0000313" key="6">
    <source>
        <dbReference type="Proteomes" id="UP000650467"/>
    </source>
</evidence>
<dbReference type="SUPFAM" id="SSF55031">
    <property type="entry name" value="Bacterial exopeptidase dimerisation domain"/>
    <property type="match status" value="1"/>
</dbReference>
<dbReference type="PANTHER" id="PTHR11014">
    <property type="entry name" value="PEPTIDASE M20 FAMILY MEMBER"/>
    <property type="match status" value="1"/>
</dbReference>
<evidence type="ECO:0000256" key="2">
    <source>
        <dbReference type="ARBA" id="ARBA00022801"/>
    </source>
</evidence>
<dbReference type="GO" id="GO:0010179">
    <property type="term" value="F:IAA-Ala conjugate hydrolase activity"/>
    <property type="evidence" value="ECO:0007669"/>
    <property type="project" value="TreeGrafter"/>
</dbReference>
<comment type="cofactor">
    <cofactor evidence="3">
        <name>Mn(2+)</name>
        <dbReference type="ChEBI" id="CHEBI:29035"/>
    </cofactor>
    <text evidence="3">The Mn(2+) ion enhances activity.</text>
</comment>
<dbReference type="GO" id="GO:0046872">
    <property type="term" value="F:metal ion binding"/>
    <property type="evidence" value="ECO:0007669"/>
    <property type="project" value="UniProtKB-KW"/>
</dbReference>
<proteinExistence type="inferred from homology"/>